<dbReference type="GO" id="GO:0005739">
    <property type="term" value="C:mitochondrion"/>
    <property type="evidence" value="ECO:0007669"/>
    <property type="project" value="GOC"/>
</dbReference>
<evidence type="ECO:0000313" key="2">
    <source>
        <dbReference type="EMBL" id="TPX48669.1"/>
    </source>
</evidence>
<dbReference type="PANTHER" id="PTHR39150:SF1">
    <property type="entry name" value="LARGE RIBOSOMAL SUBUNIT PROTEIN ML40"/>
    <property type="match status" value="1"/>
</dbReference>
<name>A0A507DAG0_9FUNG</name>
<dbReference type="Proteomes" id="UP000317494">
    <property type="component" value="Unassembled WGS sequence"/>
</dbReference>
<feature type="compositionally biased region" description="Polar residues" evidence="1">
    <location>
        <begin position="1"/>
        <end position="20"/>
    </location>
</feature>
<dbReference type="VEuPathDB" id="FungiDB:SeMB42_g02906"/>
<comment type="caution">
    <text evidence="2">The sequence shown here is derived from an EMBL/GenBank/DDBJ whole genome shotgun (WGS) entry which is preliminary data.</text>
</comment>
<dbReference type="Gene3D" id="6.10.250.3440">
    <property type="match status" value="1"/>
</dbReference>
<dbReference type="AlphaFoldDB" id="A0A507DAG0"/>
<gene>
    <name evidence="2" type="ORF">SeMB42_g02906</name>
</gene>
<reference evidence="2 3" key="1">
    <citation type="journal article" date="2019" name="Sci. Rep.">
        <title>Comparative genomics of chytrid fungi reveal insights into the obligate biotrophic and pathogenic lifestyle of Synchytrium endobioticum.</title>
        <authorList>
            <person name="van de Vossenberg B.T.L.H."/>
            <person name="Warris S."/>
            <person name="Nguyen H.D.T."/>
            <person name="van Gent-Pelzer M.P.E."/>
            <person name="Joly D.L."/>
            <person name="van de Geest H.C."/>
            <person name="Bonants P.J.M."/>
            <person name="Smith D.S."/>
            <person name="Levesque C.A."/>
            <person name="van der Lee T.A.J."/>
        </authorList>
    </citation>
    <scope>NUCLEOTIDE SEQUENCE [LARGE SCALE GENOMIC DNA]</scope>
    <source>
        <strain evidence="2 3">MB42</strain>
    </source>
</reference>
<dbReference type="GO" id="GO:0032543">
    <property type="term" value="P:mitochondrial translation"/>
    <property type="evidence" value="ECO:0007669"/>
    <property type="project" value="InterPro"/>
</dbReference>
<dbReference type="PANTHER" id="PTHR39150">
    <property type="entry name" value="54S RIBOSOMAL PROTEIN L28, MITOCHONDRIAL"/>
    <property type="match status" value="1"/>
</dbReference>
<organism evidence="2 3">
    <name type="scientific">Synchytrium endobioticum</name>
    <dbReference type="NCBI Taxonomy" id="286115"/>
    <lineage>
        <taxon>Eukaryota</taxon>
        <taxon>Fungi</taxon>
        <taxon>Fungi incertae sedis</taxon>
        <taxon>Chytridiomycota</taxon>
        <taxon>Chytridiomycota incertae sedis</taxon>
        <taxon>Chytridiomycetes</taxon>
        <taxon>Synchytriales</taxon>
        <taxon>Synchytriaceae</taxon>
        <taxon>Synchytrium</taxon>
    </lineage>
</organism>
<dbReference type="InterPro" id="IPR042831">
    <property type="entry name" value="Ribosomal_mL40_fung"/>
</dbReference>
<proteinExistence type="predicted"/>
<evidence type="ECO:0000313" key="3">
    <source>
        <dbReference type="Proteomes" id="UP000317494"/>
    </source>
</evidence>
<dbReference type="EMBL" id="QEAN01000096">
    <property type="protein sequence ID" value="TPX48669.1"/>
    <property type="molecule type" value="Genomic_DNA"/>
</dbReference>
<feature type="compositionally biased region" description="Low complexity" evidence="1">
    <location>
        <begin position="26"/>
        <end position="41"/>
    </location>
</feature>
<feature type="compositionally biased region" description="Polar residues" evidence="1">
    <location>
        <begin position="85"/>
        <end position="104"/>
    </location>
</feature>
<dbReference type="STRING" id="286115.A0A507DAG0"/>
<accession>A0A507DAG0</accession>
<protein>
    <submittedName>
        <fullName evidence="2">Uncharacterized protein</fullName>
    </submittedName>
</protein>
<evidence type="ECO:0000256" key="1">
    <source>
        <dbReference type="SAM" id="MobiDB-lite"/>
    </source>
</evidence>
<sequence>MLANSTSPRSTPIKKTSLRQPPQRVSLGASSASPSSIASSHAPERSRTPSRTSISAARPDWDPAFASPSPVAERSRSGLKPAIPSASTPFKASASPHETNQLRGTTGHEKASPAQPQGAAILLGFGASKRIATLELDGKVKETRIRDLQETVDSLHLAHRASQRHAADVEARLHQLHHNEHAKRSKLETDVSHYRTAFTAERADKLDATADLAAALRKLREAESIMAAQQTHIIAAEHTSPRPPALDAYLADNAPSYRDRVDELTKRVASMEISLARERKLRVDAELKLSTCAHHADIDKIAADTPMHTPALLRVHGIPALRTGASPPRSLHRQHRPSSAESSASASKRLRKVDTSDKRTAVIRDILYADTPTPAHLPTGLPFVDATGKEDIKSAKDTIERAWAVARMDEKTAILHDVRCKYAAMRRAMLALKELDMRLFEGALTHNGRQSRSSLDPAHDEEVLVFPKRLRVPTHAPPLSGWKYRLAPESDK</sequence>
<keyword evidence="3" id="KW-1185">Reference proteome</keyword>
<feature type="region of interest" description="Disordered" evidence="1">
    <location>
        <begin position="322"/>
        <end position="356"/>
    </location>
</feature>
<feature type="region of interest" description="Disordered" evidence="1">
    <location>
        <begin position="1"/>
        <end position="115"/>
    </location>
</feature>
<dbReference type="GO" id="GO:0003735">
    <property type="term" value="F:structural constituent of ribosome"/>
    <property type="evidence" value="ECO:0007669"/>
    <property type="project" value="InterPro"/>
</dbReference>